<evidence type="ECO:0000313" key="1">
    <source>
        <dbReference type="EMBL" id="MPN04468.1"/>
    </source>
</evidence>
<dbReference type="EMBL" id="VSSQ01050377">
    <property type="protein sequence ID" value="MPN04468.1"/>
    <property type="molecule type" value="Genomic_DNA"/>
</dbReference>
<gene>
    <name evidence="1" type="ORF">SDC9_151706</name>
</gene>
<dbReference type="AlphaFoldDB" id="A0A645ER09"/>
<accession>A0A645ER09</accession>
<protein>
    <submittedName>
        <fullName evidence="1">Uncharacterized protein</fullName>
    </submittedName>
</protein>
<sequence>MQEQTLGGYHPTLYGVYASPDTHFSPLFVQKIANPEGEGEYSPAGDYYFSVMRCGREPGNEEKAYLAARHDISSNFGVPPALFSLKNDEEWGFFLPGSQVFSDFFLGEGKSKKIEKYYAAKKEEGNICMHCHAIYQDFCCTFPPDTRGFFEKSEVEKGEEKSGVATVSDLSDDIEKIIESIYFLYLENSLPLARADEKIIKILILAGKTIVKIKDILIKLSPNIKKMDMSAQKNDEYINFKIIKVAKEMEKEELEKEIQKISGLEIPGEKEDEDEEIELIY</sequence>
<proteinExistence type="predicted"/>
<organism evidence="1">
    <name type="scientific">bioreactor metagenome</name>
    <dbReference type="NCBI Taxonomy" id="1076179"/>
    <lineage>
        <taxon>unclassified sequences</taxon>
        <taxon>metagenomes</taxon>
        <taxon>ecological metagenomes</taxon>
    </lineage>
</organism>
<comment type="caution">
    <text evidence="1">The sequence shown here is derived from an EMBL/GenBank/DDBJ whole genome shotgun (WGS) entry which is preliminary data.</text>
</comment>
<name>A0A645ER09_9ZZZZ</name>
<reference evidence="1" key="1">
    <citation type="submission" date="2019-08" db="EMBL/GenBank/DDBJ databases">
        <authorList>
            <person name="Kucharzyk K."/>
            <person name="Murdoch R.W."/>
            <person name="Higgins S."/>
            <person name="Loffler F."/>
        </authorList>
    </citation>
    <scope>NUCLEOTIDE SEQUENCE</scope>
</reference>